<dbReference type="Pfam" id="PF00010">
    <property type="entry name" value="HLH"/>
    <property type="match status" value="1"/>
</dbReference>
<protein>
    <recommendedName>
        <fullName evidence="9">BHLH domain-containing protein</fullName>
    </recommendedName>
</protein>
<gene>
    <name evidence="10" type="ORF">Q8A67_010096</name>
</gene>
<evidence type="ECO:0000256" key="4">
    <source>
        <dbReference type="ARBA" id="ARBA00022902"/>
    </source>
</evidence>
<dbReference type="GO" id="GO:0061564">
    <property type="term" value="P:axon development"/>
    <property type="evidence" value="ECO:0007669"/>
    <property type="project" value="TreeGrafter"/>
</dbReference>
<dbReference type="PROSITE" id="PS50888">
    <property type="entry name" value="BHLH"/>
    <property type="match status" value="1"/>
</dbReference>
<evidence type="ECO:0000313" key="10">
    <source>
        <dbReference type="EMBL" id="KAK2898678.1"/>
    </source>
</evidence>
<dbReference type="GO" id="GO:0070888">
    <property type="term" value="F:E-box binding"/>
    <property type="evidence" value="ECO:0007669"/>
    <property type="project" value="TreeGrafter"/>
</dbReference>
<evidence type="ECO:0000256" key="7">
    <source>
        <dbReference type="ARBA" id="ARBA00023242"/>
    </source>
</evidence>
<evidence type="ECO:0000256" key="5">
    <source>
        <dbReference type="ARBA" id="ARBA00023015"/>
    </source>
</evidence>
<dbReference type="GO" id="GO:0046983">
    <property type="term" value="F:protein dimerization activity"/>
    <property type="evidence" value="ECO:0007669"/>
    <property type="project" value="InterPro"/>
</dbReference>
<evidence type="ECO:0000256" key="3">
    <source>
        <dbReference type="ARBA" id="ARBA00022782"/>
    </source>
</evidence>
<dbReference type="InterPro" id="IPR036638">
    <property type="entry name" value="HLH_DNA-bd_sf"/>
</dbReference>
<accession>A0AA88PSZ9</accession>
<keyword evidence="2" id="KW-0217">Developmental protein</keyword>
<dbReference type="InterPro" id="IPR032661">
    <property type="entry name" value="ATOH1_bHLH"/>
</dbReference>
<dbReference type="CDD" id="cd19713">
    <property type="entry name" value="bHLH_TS_ATOH1"/>
    <property type="match status" value="1"/>
</dbReference>
<evidence type="ECO:0000256" key="2">
    <source>
        <dbReference type="ARBA" id="ARBA00022473"/>
    </source>
</evidence>
<dbReference type="Gene3D" id="4.10.280.10">
    <property type="entry name" value="Helix-loop-helix DNA-binding domain"/>
    <property type="match status" value="1"/>
</dbReference>
<dbReference type="PANTHER" id="PTHR19290:SF82">
    <property type="entry name" value="TRANSCRIPTION FACTOR ATOH1"/>
    <property type="match status" value="1"/>
</dbReference>
<reference evidence="10" key="1">
    <citation type="submission" date="2023-08" db="EMBL/GenBank/DDBJ databases">
        <title>Chromosome-level Genome Assembly of mud carp (Cirrhinus molitorella).</title>
        <authorList>
            <person name="Liu H."/>
        </authorList>
    </citation>
    <scope>NUCLEOTIDE SEQUENCE</scope>
    <source>
        <strain evidence="10">Prfri</strain>
        <tissue evidence="10">Muscle</tissue>
    </source>
</reference>
<name>A0AA88PSZ9_9TELE</name>
<proteinExistence type="predicted"/>
<keyword evidence="4" id="KW-0524">Neurogenesis</keyword>
<dbReference type="InterPro" id="IPR050359">
    <property type="entry name" value="bHLH_transcription_factors"/>
</dbReference>
<keyword evidence="3" id="KW-0221">Differentiation</keyword>
<feature type="compositionally biased region" description="Basic and acidic residues" evidence="8">
    <location>
        <begin position="335"/>
        <end position="365"/>
    </location>
</feature>
<dbReference type="Proteomes" id="UP001187343">
    <property type="component" value="Unassembled WGS sequence"/>
</dbReference>
<evidence type="ECO:0000256" key="6">
    <source>
        <dbReference type="ARBA" id="ARBA00023163"/>
    </source>
</evidence>
<dbReference type="GO" id="GO:0045944">
    <property type="term" value="P:positive regulation of transcription by RNA polymerase II"/>
    <property type="evidence" value="ECO:0007669"/>
    <property type="project" value="TreeGrafter"/>
</dbReference>
<dbReference type="GO" id="GO:0007423">
    <property type="term" value="P:sensory organ development"/>
    <property type="evidence" value="ECO:0007669"/>
    <property type="project" value="TreeGrafter"/>
</dbReference>
<evidence type="ECO:0000313" key="11">
    <source>
        <dbReference type="Proteomes" id="UP001187343"/>
    </source>
</evidence>
<evidence type="ECO:0000256" key="8">
    <source>
        <dbReference type="SAM" id="MobiDB-lite"/>
    </source>
</evidence>
<feature type="domain" description="BHLH" evidence="9">
    <location>
        <begin position="208"/>
        <end position="260"/>
    </location>
</feature>
<dbReference type="SMART" id="SM00353">
    <property type="entry name" value="HLH"/>
    <property type="match status" value="1"/>
</dbReference>
<dbReference type="GO" id="GO:0000981">
    <property type="term" value="F:DNA-binding transcription factor activity, RNA polymerase II-specific"/>
    <property type="evidence" value="ECO:0007669"/>
    <property type="project" value="TreeGrafter"/>
</dbReference>
<organism evidence="10 11">
    <name type="scientific">Cirrhinus molitorella</name>
    <name type="common">mud carp</name>
    <dbReference type="NCBI Taxonomy" id="172907"/>
    <lineage>
        <taxon>Eukaryota</taxon>
        <taxon>Metazoa</taxon>
        <taxon>Chordata</taxon>
        <taxon>Craniata</taxon>
        <taxon>Vertebrata</taxon>
        <taxon>Euteleostomi</taxon>
        <taxon>Actinopterygii</taxon>
        <taxon>Neopterygii</taxon>
        <taxon>Teleostei</taxon>
        <taxon>Ostariophysi</taxon>
        <taxon>Cypriniformes</taxon>
        <taxon>Cyprinidae</taxon>
        <taxon>Labeoninae</taxon>
        <taxon>Labeonini</taxon>
        <taxon>Cirrhinus</taxon>
    </lineage>
</organism>
<keyword evidence="7" id="KW-0539">Nucleus</keyword>
<dbReference type="GO" id="GO:0005634">
    <property type="term" value="C:nucleus"/>
    <property type="evidence" value="ECO:0007669"/>
    <property type="project" value="UniProtKB-SubCell"/>
</dbReference>
<sequence length="382" mass="41741">MKKAARRLDRGGSPHRDTFCALFPKSSSGVSNGTLSLYCPWDTLIIDGSNPNLLFALGPIPRHTSRLDEAPVGPPTFLQKAQNTKMDGMNVDGVSTDTREVVELDVQHPSLGRGEQREYPPALALMASSDPRAWLAPVQAGTCAAHAEYLLHSPGSSAEGVSSASNFRKSSKSPVKVRELCRLKGAVGADEGRQRAPSSKATNVVQKQRRMAANARERRRMHGLNHAFDELRSVIPALDNDKKLSKYETLQMAQIYINALSDLLQGPGAKADPPNCDLLPANVFEEERSPRGSPSVCRRSSSAGYQYQYEDGTFASFMEQDLQSPSGTSKSGSEASKDSPRSNRSDGEFSPHSHFSDSDETHLEMQSEDELSELKLPKHRAF</sequence>
<evidence type="ECO:0000259" key="9">
    <source>
        <dbReference type="PROSITE" id="PS50888"/>
    </source>
</evidence>
<keyword evidence="5" id="KW-0805">Transcription regulation</keyword>
<dbReference type="PANTHER" id="PTHR19290">
    <property type="entry name" value="BASIC HELIX-LOOP-HELIX PROTEIN NEUROGENIN-RELATED"/>
    <property type="match status" value="1"/>
</dbReference>
<dbReference type="AlphaFoldDB" id="A0AA88PSZ9"/>
<dbReference type="InterPro" id="IPR011598">
    <property type="entry name" value="bHLH_dom"/>
</dbReference>
<keyword evidence="11" id="KW-1185">Reference proteome</keyword>
<dbReference type="EMBL" id="JAUYZG010000009">
    <property type="protein sequence ID" value="KAK2898678.1"/>
    <property type="molecule type" value="Genomic_DNA"/>
</dbReference>
<comment type="caution">
    <text evidence="10">The sequence shown here is derived from an EMBL/GenBank/DDBJ whole genome shotgun (WGS) entry which is preliminary data.</text>
</comment>
<keyword evidence="6" id="KW-0804">Transcription</keyword>
<dbReference type="FunFam" id="4.10.280.10:FF:000025">
    <property type="entry name" value="protein atonal homolog 7"/>
    <property type="match status" value="1"/>
</dbReference>
<evidence type="ECO:0000256" key="1">
    <source>
        <dbReference type="ARBA" id="ARBA00004123"/>
    </source>
</evidence>
<dbReference type="SUPFAM" id="SSF47459">
    <property type="entry name" value="HLH, helix-loop-helix DNA-binding domain"/>
    <property type="match status" value="1"/>
</dbReference>
<comment type="subcellular location">
    <subcellularLocation>
        <location evidence="1">Nucleus</location>
    </subcellularLocation>
</comment>
<feature type="compositionally biased region" description="Polar residues" evidence="8">
    <location>
        <begin position="322"/>
        <end position="334"/>
    </location>
</feature>
<feature type="region of interest" description="Disordered" evidence="8">
    <location>
        <begin position="322"/>
        <end position="382"/>
    </location>
</feature>